<dbReference type="GeneID" id="36579373"/>
<proteinExistence type="predicted"/>
<feature type="chain" id="PRO_5014428165" evidence="1">
    <location>
        <begin position="32"/>
        <end position="229"/>
    </location>
</feature>
<name>A0A2J6T435_9HELO</name>
<evidence type="ECO:0000256" key="1">
    <source>
        <dbReference type="SAM" id="SignalP"/>
    </source>
</evidence>
<organism evidence="2 3">
    <name type="scientific">Hyaloscypha bicolor E</name>
    <dbReference type="NCBI Taxonomy" id="1095630"/>
    <lineage>
        <taxon>Eukaryota</taxon>
        <taxon>Fungi</taxon>
        <taxon>Dikarya</taxon>
        <taxon>Ascomycota</taxon>
        <taxon>Pezizomycotina</taxon>
        <taxon>Leotiomycetes</taxon>
        <taxon>Helotiales</taxon>
        <taxon>Hyaloscyphaceae</taxon>
        <taxon>Hyaloscypha</taxon>
        <taxon>Hyaloscypha bicolor</taxon>
    </lineage>
</organism>
<dbReference type="RefSeq" id="XP_024734676.1">
    <property type="nucleotide sequence ID" value="XM_024871291.1"/>
</dbReference>
<dbReference type="EMBL" id="KZ613843">
    <property type="protein sequence ID" value="PMD57772.1"/>
    <property type="molecule type" value="Genomic_DNA"/>
</dbReference>
<keyword evidence="3" id="KW-1185">Reference proteome</keyword>
<dbReference type="Proteomes" id="UP000235371">
    <property type="component" value="Unassembled WGS sequence"/>
</dbReference>
<evidence type="ECO:0000313" key="3">
    <source>
        <dbReference type="Proteomes" id="UP000235371"/>
    </source>
</evidence>
<evidence type="ECO:0000313" key="2">
    <source>
        <dbReference type="EMBL" id="PMD57772.1"/>
    </source>
</evidence>
<dbReference type="PROSITE" id="PS51257">
    <property type="entry name" value="PROKAR_LIPOPROTEIN"/>
    <property type="match status" value="1"/>
</dbReference>
<dbReference type="AlphaFoldDB" id="A0A2J6T435"/>
<dbReference type="OrthoDB" id="10404844at2759"/>
<sequence>MYGIGRLRPATTPGPTCLTLIATLCVGSAGCATVQVLQVLAWEGCPASRAYTPYLSCQCQQVLSDLKTAWRSAGGPLPDRCSITRQWVRGGPGSAWVPGWLATFDSCNPNGAPSAGASLCPADRLVWSFFSISTISPFVYRVRLDTLLPRRLGLLSASTGTQRCVEFPLAGLYHANAPAMYLPRVRQGGCPTISGADRFDNIRGKVTGFDSAGHHPDGKLPILQMILFA</sequence>
<dbReference type="InParanoid" id="A0A2J6T435"/>
<accession>A0A2J6T435</accession>
<reference evidence="2 3" key="1">
    <citation type="submission" date="2016-04" db="EMBL/GenBank/DDBJ databases">
        <title>A degradative enzymes factory behind the ericoid mycorrhizal symbiosis.</title>
        <authorList>
            <consortium name="DOE Joint Genome Institute"/>
            <person name="Martino E."/>
            <person name="Morin E."/>
            <person name="Grelet G."/>
            <person name="Kuo A."/>
            <person name="Kohler A."/>
            <person name="Daghino S."/>
            <person name="Barry K."/>
            <person name="Choi C."/>
            <person name="Cichocki N."/>
            <person name="Clum A."/>
            <person name="Copeland A."/>
            <person name="Hainaut M."/>
            <person name="Haridas S."/>
            <person name="Labutti K."/>
            <person name="Lindquist E."/>
            <person name="Lipzen A."/>
            <person name="Khouja H.-R."/>
            <person name="Murat C."/>
            <person name="Ohm R."/>
            <person name="Olson A."/>
            <person name="Spatafora J."/>
            <person name="Veneault-Fourrey C."/>
            <person name="Henrissat B."/>
            <person name="Grigoriev I."/>
            <person name="Martin F."/>
            <person name="Perotto S."/>
        </authorList>
    </citation>
    <scope>NUCLEOTIDE SEQUENCE [LARGE SCALE GENOMIC DNA]</scope>
    <source>
        <strain evidence="2 3">E</strain>
    </source>
</reference>
<feature type="signal peptide" evidence="1">
    <location>
        <begin position="1"/>
        <end position="31"/>
    </location>
</feature>
<gene>
    <name evidence="2" type="ORF">K444DRAFT_23938</name>
</gene>
<protein>
    <submittedName>
        <fullName evidence="2">Uncharacterized protein</fullName>
    </submittedName>
</protein>
<keyword evidence="1" id="KW-0732">Signal</keyword>